<organism evidence="5 6">
    <name type="scientific">Alkaliphilus metalliredigens (strain QYMF)</name>
    <dbReference type="NCBI Taxonomy" id="293826"/>
    <lineage>
        <taxon>Bacteria</taxon>
        <taxon>Bacillati</taxon>
        <taxon>Bacillota</taxon>
        <taxon>Clostridia</taxon>
        <taxon>Peptostreptococcales</taxon>
        <taxon>Natronincolaceae</taxon>
        <taxon>Alkaliphilus</taxon>
    </lineage>
</organism>
<dbReference type="Proteomes" id="UP000001572">
    <property type="component" value="Chromosome"/>
</dbReference>
<dbReference type="STRING" id="293826.Amet_1229"/>
<dbReference type="PRINTS" id="PR00778">
    <property type="entry name" value="HTHARSR"/>
</dbReference>
<dbReference type="EMBL" id="CP000724">
    <property type="protein sequence ID" value="ABR47437.1"/>
    <property type="molecule type" value="Genomic_DNA"/>
</dbReference>
<sequence>MSNQNYRLCASLLKSLAHPTRLEILEILKNQDGELCVCDIYEKLELEQSNVSQHLKVLKDQGILTSRKEGLMVFYKVSHLEIYVILEKVKLILQKQLQESLSHLL</sequence>
<evidence type="ECO:0000256" key="3">
    <source>
        <dbReference type="ARBA" id="ARBA00023163"/>
    </source>
</evidence>
<keyword evidence="2" id="KW-0238">DNA-binding</keyword>
<dbReference type="InterPro" id="IPR036388">
    <property type="entry name" value="WH-like_DNA-bd_sf"/>
</dbReference>
<dbReference type="GO" id="GO:0003677">
    <property type="term" value="F:DNA binding"/>
    <property type="evidence" value="ECO:0007669"/>
    <property type="project" value="UniProtKB-KW"/>
</dbReference>
<dbReference type="eggNOG" id="COG0640">
    <property type="taxonomic scope" value="Bacteria"/>
</dbReference>
<protein>
    <submittedName>
        <fullName evidence="5">Regulatory protein, ArsR</fullName>
    </submittedName>
</protein>
<feature type="domain" description="HTH arsR-type" evidence="4">
    <location>
        <begin position="1"/>
        <end position="97"/>
    </location>
</feature>
<dbReference type="GO" id="GO:0003700">
    <property type="term" value="F:DNA-binding transcription factor activity"/>
    <property type="evidence" value="ECO:0007669"/>
    <property type="project" value="InterPro"/>
</dbReference>
<evidence type="ECO:0000256" key="2">
    <source>
        <dbReference type="ARBA" id="ARBA00023125"/>
    </source>
</evidence>
<dbReference type="Pfam" id="PF01022">
    <property type="entry name" value="HTH_5"/>
    <property type="match status" value="1"/>
</dbReference>
<dbReference type="Gene3D" id="1.10.10.10">
    <property type="entry name" value="Winged helix-like DNA-binding domain superfamily/Winged helix DNA-binding domain"/>
    <property type="match status" value="1"/>
</dbReference>
<reference evidence="6" key="1">
    <citation type="journal article" date="2016" name="Genome Announc.">
        <title>Complete genome sequence of Alkaliphilus metalliredigens strain QYMF, an alkaliphilic and metal-reducing bacterium isolated from borax-contaminated leachate ponds.</title>
        <authorList>
            <person name="Hwang C."/>
            <person name="Copeland A."/>
            <person name="Lucas S."/>
            <person name="Lapidus A."/>
            <person name="Barry K."/>
            <person name="Detter J.C."/>
            <person name="Glavina Del Rio T."/>
            <person name="Hammon N."/>
            <person name="Israni S."/>
            <person name="Dalin E."/>
            <person name="Tice H."/>
            <person name="Pitluck S."/>
            <person name="Chertkov O."/>
            <person name="Brettin T."/>
            <person name="Bruce D."/>
            <person name="Han C."/>
            <person name="Schmutz J."/>
            <person name="Larimer F."/>
            <person name="Land M.L."/>
            <person name="Hauser L."/>
            <person name="Kyrpides N."/>
            <person name="Mikhailova N."/>
            <person name="Ye Q."/>
            <person name="Zhou J."/>
            <person name="Richardson P."/>
            <person name="Fields M.W."/>
        </authorList>
    </citation>
    <scope>NUCLEOTIDE SEQUENCE [LARGE SCALE GENOMIC DNA]</scope>
    <source>
        <strain evidence="6">QYMF</strain>
    </source>
</reference>
<keyword evidence="1" id="KW-0805">Transcription regulation</keyword>
<dbReference type="SUPFAM" id="SSF46785">
    <property type="entry name" value="Winged helix' DNA-binding domain"/>
    <property type="match status" value="1"/>
</dbReference>
<dbReference type="InterPro" id="IPR001845">
    <property type="entry name" value="HTH_ArsR_DNA-bd_dom"/>
</dbReference>
<dbReference type="KEGG" id="amt:Amet_1229"/>
<dbReference type="OrthoDB" id="9798835at2"/>
<keyword evidence="6" id="KW-1185">Reference proteome</keyword>
<dbReference type="AlphaFoldDB" id="A6TML9"/>
<evidence type="ECO:0000313" key="5">
    <source>
        <dbReference type="EMBL" id="ABR47437.1"/>
    </source>
</evidence>
<dbReference type="PANTHER" id="PTHR43132:SF2">
    <property type="entry name" value="ARSENICAL RESISTANCE OPERON REPRESSOR ARSR-RELATED"/>
    <property type="match status" value="1"/>
</dbReference>
<evidence type="ECO:0000259" key="4">
    <source>
        <dbReference type="PROSITE" id="PS50987"/>
    </source>
</evidence>
<dbReference type="InterPro" id="IPR011991">
    <property type="entry name" value="ArsR-like_HTH"/>
</dbReference>
<dbReference type="CDD" id="cd00090">
    <property type="entry name" value="HTH_ARSR"/>
    <property type="match status" value="1"/>
</dbReference>
<proteinExistence type="predicted"/>
<keyword evidence="3" id="KW-0804">Transcription</keyword>
<evidence type="ECO:0000313" key="6">
    <source>
        <dbReference type="Proteomes" id="UP000001572"/>
    </source>
</evidence>
<dbReference type="RefSeq" id="WP_012062478.1">
    <property type="nucleotide sequence ID" value="NC_009633.1"/>
</dbReference>
<dbReference type="PANTHER" id="PTHR43132">
    <property type="entry name" value="ARSENICAL RESISTANCE OPERON REPRESSOR ARSR-RELATED"/>
    <property type="match status" value="1"/>
</dbReference>
<dbReference type="InterPro" id="IPR051011">
    <property type="entry name" value="Metal_resp_trans_reg"/>
</dbReference>
<accession>A6TML9</accession>
<dbReference type="InterPro" id="IPR036390">
    <property type="entry name" value="WH_DNA-bd_sf"/>
</dbReference>
<dbReference type="PROSITE" id="PS50987">
    <property type="entry name" value="HTH_ARSR_2"/>
    <property type="match status" value="1"/>
</dbReference>
<dbReference type="HOGENOM" id="CLU_097806_3_3_9"/>
<dbReference type="NCBIfam" id="NF033788">
    <property type="entry name" value="HTH_metalloreg"/>
    <property type="match status" value="1"/>
</dbReference>
<dbReference type="SMART" id="SM00418">
    <property type="entry name" value="HTH_ARSR"/>
    <property type="match status" value="1"/>
</dbReference>
<name>A6TML9_ALKMQ</name>
<evidence type="ECO:0000256" key="1">
    <source>
        <dbReference type="ARBA" id="ARBA00023015"/>
    </source>
</evidence>
<gene>
    <name evidence="5" type="ordered locus">Amet_1229</name>
</gene>